<name>A0A1R2C459_9CILI</name>
<dbReference type="GO" id="GO:0008270">
    <property type="term" value="F:zinc ion binding"/>
    <property type="evidence" value="ECO:0007669"/>
    <property type="project" value="UniProtKB-KW"/>
</dbReference>
<dbReference type="OrthoDB" id="9402531at2759"/>
<keyword evidence="2" id="KW-0677">Repeat</keyword>
<dbReference type="PROSITE" id="PS00028">
    <property type="entry name" value="ZINC_FINGER_C2H2_1"/>
    <property type="match status" value="3"/>
</dbReference>
<evidence type="ECO:0000313" key="8">
    <source>
        <dbReference type="Proteomes" id="UP000187209"/>
    </source>
</evidence>
<proteinExistence type="predicted"/>
<dbReference type="Proteomes" id="UP000187209">
    <property type="component" value="Unassembled WGS sequence"/>
</dbReference>
<evidence type="ECO:0000256" key="5">
    <source>
        <dbReference type="PROSITE-ProRule" id="PRU00042"/>
    </source>
</evidence>
<comment type="caution">
    <text evidence="7">The sequence shown here is derived from an EMBL/GenBank/DDBJ whole genome shotgun (WGS) entry which is preliminary data.</text>
</comment>
<evidence type="ECO:0000256" key="4">
    <source>
        <dbReference type="ARBA" id="ARBA00022833"/>
    </source>
</evidence>
<dbReference type="GO" id="GO:0000978">
    <property type="term" value="F:RNA polymerase II cis-regulatory region sequence-specific DNA binding"/>
    <property type="evidence" value="ECO:0007669"/>
    <property type="project" value="TreeGrafter"/>
</dbReference>
<protein>
    <recommendedName>
        <fullName evidence="6">C2H2-type domain-containing protein</fullName>
    </recommendedName>
</protein>
<keyword evidence="8" id="KW-1185">Reference proteome</keyword>
<accession>A0A1R2C459</accession>
<dbReference type="FunFam" id="3.30.160.60:FF:002343">
    <property type="entry name" value="Zinc finger protein 33A"/>
    <property type="match status" value="1"/>
</dbReference>
<dbReference type="PANTHER" id="PTHR19818:SF139">
    <property type="entry name" value="PAIR-RULE PROTEIN ODD-PAIRED"/>
    <property type="match status" value="1"/>
</dbReference>
<feature type="domain" description="C2H2-type" evidence="6">
    <location>
        <begin position="6"/>
        <end position="36"/>
    </location>
</feature>
<dbReference type="SMART" id="SM00355">
    <property type="entry name" value="ZnF_C2H2"/>
    <property type="match status" value="3"/>
</dbReference>
<evidence type="ECO:0000259" key="6">
    <source>
        <dbReference type="PROSITE" id="PS50157"/>
    </source>
</evidence>
<keyword evidence="4" id="KW-0862">Zinc</keyword>
<dbReference type="InterPro" id="IPR036236">
    <property type="entry name" value="Znf_C2H2_sf"/>
</dbReference>
<gene>
    <name evidence="7" type="ORF">SteCoe_15205</name>
</gene>
<dbReference type="PROSITE" id="PS50157">
    <property type="entry name" value="ZINC_FINGER_C2H2_2"/>
    <property type="match status" value="3"/>
</dbReference>
<feature type="domain" description="C2H2-type" evidence="6">
    <location>
        <begin position="42"/>
        <end position="69"/>
    </location>
</feature>
<dbReference type="SUPFAM" id="SSF57667">
    <property type="entry name" value="beta-beta-alpha zinc fingers"/>
    <property type="match status" value="1"/>
</dbReference>
<dbReference type="InterPro" id="IPR013087">
    <property type="entry name" value="Znf_C2H2_type"/>
</dbReference>
<evidence type="ECO:0000256" key="1">
    <source>
        <dbReference type="ARBA" id="ARBA00022723"/>
    </source>
</evidence>
<dbReference type="EMBL" id="MPUH01000291">
    <property type="protein sequence ID" value="OMJ83796.1"/>
    <property type="molecule type" value="Genomic_DNA"/>
</dbReference>
<keyword evidence="1" id="KW-0479">Metal-binding</keyword>
<evidence type="ECO:0000256" key="2">
    <source>
        <dbReference type="ARBA" id="ARBA00022737"/>
    </source>
</evidence>
<dbReference type="GO" id="GO:0000981">
    <property type="term" value="F:DNA-binding transcription factor activity, RNA polymerase II-specific"/>
    <property type="evidence" value="ECO:0007669"/>
    <property type="project" value="TreeGrafter"/>
</dbReference>
<feature type="domain" description="C2H2-type" evidence="6">
    <location>
        <begin position="70"/>
        <end position="99"/>
    </location>
</feature>
<dbReference type="GO" id="GO:0045944">
    <property type="term" value="P:positive regulation of transcription by RNA polymerase II"/>
    <property type="evidence" value="ECO:0007669"/>
    <property type="project" value="UniProtKB-ARBA"/>
</dbReference>
<dbReference type="Pfam" id="PF00096">
    <property type="entry name" value="zf-C2H2"/>
    <property type="match status" value="2"/>
</dbReference>
<keyword evidence="3 5" id="KW-0863">Zinc-finger</keyword>
<organism evidence="7 8">
    <name type="scientific">Stentor coeruleus</name>
    <dbReference type="NCBI Taxonomy" id="5963"/>
    <lineage>
        <taxon>Eukaryota</taxon>
        <taxon>Sar</taxon>
        <taxon>Alveolata</taxon>
        <taxon>Ciliophora</taxon>
        <taxon>Postciliodesmatophora</taxon>
        <taxon>Heterotrichea</taxon>
        <taxon>Heterotrichida</taxon>
        <taxon>Stentoridae</taxon>
        <taxon>Stentor</taxon>
    </lineage>
</organism>
<dbReference type="Gene3D" id="3.30.160.60">
    <property type="entry name" value="Classic Zinc Finger"/>
    <property type="match status" value="2"/>
</dbReference>
<reference evidence="7 8" key="1">
    <citation type="submission" date="2016-11" db="EMBL/GenBank/DDBJ databases">
        <title>The macronuclear genome of Stentor coeruleus: a giant cell with tiny introns.</title>
        <authorList>
            <person name="Slabodnick M."/>
            <person name="Ruby J.G."/>
            <person name="Reiff S.B."/>
            <person name="Swart E.C."/>
            <person name="Gosai S."/>
            <person name="Prabakaran S."/>
            <person name="Witkowska E."/>
            <person name="Larue G.E."/>
            <person name="Fisher S."/>
            <person name="Freeman R.M."/>
            <person name="Gunawardena J."/>
            <person name="Chu W."/>
            <person name="Stover N.A."/>
            <person name="Gregory B.D."/>
            <person name="Nowacki M."/>
            <person name="Derisi J."/>
            <person name="Roy S.W."/>
            <person name="Marshall W.F."/>
            <person name="Sood P."/>
        </authorList>
    </citation>
    <scope>NUCLEOTIDE SEQUENCE [LARGE SCALE GENOMIC DNA]</scope>
    <source>
        <strain evidence="7">WM001</strain>
    </source>
</reference>
<sequence length="148" mass="17002">MKTSYISCKVPKCKRTFRNEKSMEKHLNEDHSDCDNNELVGYRCRKCKRVLGTKQCLKEHLYTHTGQKPYKCLEPGCGKNFRQSSQLSYHKKVHSELKKYFLKNTGGILIETGSQDQNEISKESPLDLLKLPGINGPQYGVKLPSMFS</sequence>
<dbReference type="GO" id="GO:0005634">
    <property type="term" value="C:nucleus"/>
    <property type="evidence" value="ECO:0007669"/>
    <property type="project" value="UniProtKB-ARBA"/>
</dbReference>
<evidence type="ECO:0000256" key="3">
    <source>
        <dbReference type="ARBA" id="ARBA00022771"/>
    </source>
</evidence>
<dbReference type="PANTHER" id="PTHR19818">
    <property type="entry name" value="ZINC FINGER PROTEIN ZIC AND GLI"/>
    <property type="match status" value="1"/>
</dbReference>
<dbReference type="InterPro" id="IPR050329">
    <property type="entry name" value="GLI_C2H2-zinc-finger"/>
</dbReference>
<dbReference type="AlphaFoldDB" id="A0A1R2C459"/>
<evidence type="ECO:0000313" key="7">
    <source>
        <dbReference type="EMBL" id="OMJ83796.1"/>
    </source>
</evidence>